<name>A0ACB8R208_9AGAM</name>
<gene>
    <name evidence="1" type="ORF">FA95DRAFT_1306761</name>
</gene>
<evidence type="ECO:0000313" key="2">
    <source>
        <dbReference type="Proteomes" id="UP000814033"/>
    </source>
</evidence>
<protein>
    <submittedName>
        <fullName evidence="1">Uncharacterized protein</fullName>
    </submittedName>
</protein>
<keyword evidence="2" id="KW-1185">Reference proteome</keyword>
<evidence type="ECO:0000313" key="1">
    <source>
        <dbReference type="EMBL" id="KAI0038028.1"/>
    </source>
</evidence>
<dbReference type="Proteomes" id="UP000814033">
    <property type="component" value="Unassembled WGS sequence"/>
</dbReference>
<sequence length="50" mass="5423">MRRRCDVVGQGDPAAPGSCIKRACVGEKVRDVVGWMATLARQVRHGWGSV</sequence>
<dbReference type="EMBL" id="MU276616">
    <property type="protein sequence ID" value="KAI0038028.1"/>
    <property type="molecule type" value="Genomic_DNA"/>
</dbReference>
<comment type="caution">
    <text evidence="1">The sequence shown here is derived from an EMBL/GenBank/DDBJ whole genome shotgun (WGS) entry which is preliminary data.</text>
</comment>
<organism evidence="1 2">
    <name type="scientific">Auriscalpium vulgare</name>
    <dbReference type="NCBI Taxonomy" id="40419"/>
    <lineage>
        <taxon>Eukaryota</taxon>
        <taxon>Fungi</taxon>
        <taxon>Dikarya</taxon>
        <taxon>Basidiomycota</taxon>
        <taxon>Agaricomycotina</taxon>
        <taxon>Agaricomycetes</taxon>
        <taxon>Russulales</taxon>
        <taxon>Auriscalpiaceae</taxon>
        <taxon>Auriscalpium</taxon>
    </lineage>
</organism>
<reference evidence="1" key="1">
    <citation type="submission" date="2021-02" db="EMBL/GenBank/DDBJ databases">
        <authorList>
            <consortium name="DOE Joint Genome Institute"/>
            <person name="Ahrendt S."/>
            <person name="Looney B.P."/>
            <person name="Miyauchi S."/>
            <person name="Morin E."/>
            <person name="Drula E."/>
            <person name="Courty P.E."/>
            <person name="Chicoki N."/>
            <person name="Fauchery L."/>
            <person name="Kohler A."/>
            <person name="Kuo A."/>
            <person name="Labutti K."/>
            <person name="Pangilinan J."/>
            <person name="Lipzen A."/>
            <person name="Riley R."/>
            <person name="Andreopoulos W."/>
            <person name="He G."/>
            <person name="Johnson J."/>
            <person name="Barry K.W."/>
            <person name="Grigoriev I.V."/>
            <person name="Nagy L."/>
            <person name="Hibbett D."/>
            <person name="Henrissat B."/>
            <person name="Matheny P.B."/>
            <person name="Labbe J."/>
            <person name="Martin F."/>
        </authorList>
    </citation>
    <scope>NUCLEOTIDE SEQUENCE</scope>
    <source>
        <strain evidence="1">FP105234-sp</strain>
    </source>
</reference>
<proteinExistence type="predicted"/>
<reference evidence="1" key="2">
    <citation type="journal article" date="2022" name="New Phytol.">
        <title>Evolutionary transition to the ectomycorrhizal habit in the genomes of a hyperdiverse lineage of mushroom-forming fungi.</title>
        <authorList>
            <person name="Looney B."/>
            <person name="Miyauchi S."/>
            <person name="Morin E."/>
            <person name="Drula E."/>
            <person name="Courty P.E."/>
            <person name="Kohler A."/>
            <person name="Kuo A."/>
            <person name="LaButti K."/>
            <person name="Pangilinan J."/>
            <person name="Lipzen A."/>
            <person name="Riley R."/>
            <person name="Andreopoulos W."/>
            <person name="He G."/>
            <person name="Johnson J."/>
            <person name="Nolan M."/>
            <person name="Tritt A."/>
            <person name="Barry K.W."/>
            <person name="Grigoriev I.V."/>
            <person name="Nagy L.G."/>
            <person name="Hibbett D."/>
            <person name="Henrissat B."/>
            <person name="Matheny P.B."/>
            <person name="Labbe J."/>
            <person name="Martin F.M."/>
        </authorList>
    </citation>
    <scope>NUCLEOTIDE SEQUENCE</scope>
    <source>
        <strain evidence="1">FP105234-sp</strain>
    </source>
</reference>
<accession>A0ACB8R208</accession>